<evidence type="ECO:0000313" key="1">
    <source>
        <dbReference type="EMBL" id="EEP69096.1"/>
    </source>
</evidence>
<dbReference type="RefSeq" id="WP_003794909.1">
    <property type="nucleotide sequence ID" value="NZ_GG665871.1"/>
</dbReference>
<dbReference type="GeneID" id="84906715"/>
<protein>
    <recommendedName>
        <fullName evidence="3">HTH cro/C1-type domain-containing protein</fullName>
    </recommendedName>
</protein>
<name>C4GFU1_9NEIS</name>
<dbReference type="AlphaFoldDB" id="C4GFU1"/>
<dbReference type="Proteomes" id="UP000003009">
    <property type="component" value="Unassembled WGS sequence"/>
</dbReference>
<dbReference type="HOGENOM" id="CLU_2734668_0_0_4"/>
<gene>
    <name evidence="1" type="ORF">GCWU000324_01008</name>
</gene>
<evidence type="ECO:0008006" key="3">
    <source>
        <dbReference type="Google" id="ProtNLM"/>
    </source>
</evidence>
<reference evidence="1" key="1">
    <citation type="submission" date="2009-04" db="EMBL/GenBank/DDBJ databases">
        <authorList>
            <person name="Weinstock G."/>
            <person name="Sodergren E."/>
            <person name="Clifton S."/>
            <person name="Fulton L."/>
            <person name="Fulton B."/>
            <person name="Courtney L."/>
            <person name="Fronick C."/>
            <person name="Harrison M."/>
            <person name="Strong C."/>
            <person name="Farmer C."/>
            <person name="Delahaunty K."/>
            <person name="Markovic C."/>
            <person name="Hall O."/>
            <person name="Minx P."/>
            <person name="Tomlinson C."/>
            <person name="Mitreva M."/>
            <person name="Nelson J."/>
            <person name="Hou S."/>
            <person name="Wollam A."/>
            <person name="Pepin K.H."/>
            <person name="Johnson M."/>
            <person name="Bhonagiri V."/>
            <person name="Nash W.E."/>
            <person name="Warren W."/>
            <person name="Chinwalla A."/>
            <person name="Mardis E.R."/>
            <person name="Wilson R.K."/>
        </authorList>
    </citation>
    <scope>NUCLEOTIDE SEQUENCE [LARGE SCALE GENOMIC DNA]</scope>
    <source>
        <strain evidence="1">ATCC 51147</strain>
    </source>
</reference>
<accession>C4GFU1</accession>
<keyword evidence="2" id="KW-1185">Reference proteome</keyword>
<comment type="caution">
    <text evidence="1">The sequence shown here is derived from an EMBL/GenBank/DDBJ whole genome shotgun (WGS) entry which is preliminary data.</text>
</comment>
<sequence length="71" mass="8232">MQDHKTTLDNLLAQTNLTRAELARIFQIAPRNISRWNTHGIPQYAIAYLQLKAENIKLQEQIQAYKVIIKA</sequence>
<evidence type="ECO:0000313" key="2">
    <source>
        <dbReference type="Proteomes" id="UP000003009"/>
    </source>
</evidence>
<proteinExistence type="predicted"/>
<dbReference type="STRING" id="629741.GCWU000324_01008"/>
<dbReference type="EMBL" id="ACJW02000002">
    <property type="protein sequence ID" value="EEP69096.1"/>
    <property type="molecule type" value="Genomic_DNA"/>
</dbReference>
<organism evidence="1 2">
    <name type="scientific">Kingella oralis ATCC 51147</name>
    <dbReference type="NCBI Taxonomy" id="629741"/>
    <lineage>
        <taxon>Bacteria</taxon>
        <taxon>Pseudomonadati</taxon>
        <taxon>Pseudomonadota</taxon>
        <taxon>Betaproteobacteria</taxon>
        <taxon>Neisseriales</taxon>
        <taxon>Neisseriaceae</taxon>
        <taxon>Kingella</taxon>
    </lineage>
</organism>